<proteinExistence type="predicted"/>
<evidence type="ECO:0000313" key="2">
    <source>
        <dbReference type="EMBL" id="RPB19902.1"/>
    </source>
</evidence>
<reference evidence="2 3" key="1">
    <citation type="journal article" date="2018" name="Nat. Ecol. Evol.">
        <title>Pezizomycetes genomes reveal the molecular basis of ectomycorrhizal truffle lifestyle.</title>
        <authorList>
            <person name="Murat C."/>
            <person name="Payen T."/>
            <person name="Noel B."/>
            <person name="Kuo A."/>
            <person name="Morin E."/>
            <person name="Chen J."/>
            <person name="Kohler A."/>
            <person name="Krizsan K."/>
            <person name="Balestrini R."/>
            <person name="Da Silva C."/>
            <person name="Montanini B."/>
            <person name="Hainaut M."/>
            <person name="Levati E."/>
            <person name="Barry K.W."/>
            <person name="Belfiori B."/>
            <person name="Cichocki N."/>
            <person name="Clum A."/>
            <person name="Dockter R.B."/>
            <person name="Fauchery L."/>
            <person name="Guy J."/>
            <person name="Iotti M."/>
            <person name="Le Tacon F."/>
            <person name="Lindquist E.A."/>
            <person name="Lipzen A."/>
            <person name="Malagnac F."/>
            <person name="Mello A."/>
            <person name="Molinier V."/>
            <person name="Miyauchi S."/>
            <person name="Poulain J."/>
            <person name="Riccioni C."/>
            <person name="Rubini A."/>
            <person name="Sitrit Y."/>
            <person name="Splivallo R."/>
            <person name="Traeger S."/>
            <person name="Wang M."/>
            <person name="Zifcakova L."/>
            <person name="Wipf D."/>
            <person name="Zambonelli A."/>
            <person name="Paolocci F."/>
            <person name="Nowrousian M."/>
            <person name="Ottonello S."/>
            <person name="Baldrian P."/>
            <person name="Spatafora J.W."/>
            <person name="Henrissat B."/>
            <person name="Nagy L.G."/>
            <person name="Aury J.M."/>
            <person name="Wincker P."/>
            <person name="Grigoriev I.V."/>
            <person name="Bonfante P."/>
            <person name="Martin F.M."/>
        </authorList>
    </citation>
    <scope>NUCLEOTIDE SEQUENCE [LARGE SCALE GENOMIC DNA]</scope>
    <source>
        <strain evidence="2 3">ATCC MYA-4762</strain>
    </source>
</reference>
<feature type="compositionally biased region" description="Polar residues" evidence="1">
    <location>
        <begin position="28"/>
        <end position="37"/>
    </location>
</feature>
<feature type="region of interest" description="Disordered" evidence="1">
    <location>
        <begin position="22"/>
        <end position="52"/>
    </location>
</feature>
<keyword evidence="3" id="KW-1185">Reference proteome</keyword>
<sequence>MVVLEVKVRRILERIRHGYGVGGEVTAAPTSQRSSLEPGTGDSRSGRRKGSSIVVIGGRRSLGYWSREVLVLGGGVEEVTRIRTCVLRQVVLSERKQRKSKPHEKKKKHDRKKTARRMAYTNPDIFYDGRDYYDDEDDEGLKPRGREIEGVKGLTTILTGRG</sequence>
<evidence type="ECO:0000256" key="1">
    <source>
        <dbReference type="SAM" id="MobiDB-lite"/>
    </source>
</evidence>
<dbReference type="AlphaFoldDB" id="A0A3N4LEM1"/>
<accession>A0A3N4LEM1</accession>
<feature type="compositionally biased region" description="Basic residues" evidence="1">
    <location>
        <begin position="96"/>
        <end position="116"/>
    </location>
</feature>
<dbReference type="InParanoid" id="A0A3N4LEM1"/>
<dbReference type="EMBL" id="ML121582">
    <property type="protein sequence ID" value="RPB19902.1"/>
    <property type="molecule type" value="Genomic_DNA"/>
</dbReference>
<name>A0A3N4LEM1_9PEZI</name>
<feature type="region of interest" description="Disordered" evidence="1">
    <location>
        <begin position="93"/>
        <end position="120"/>
    </location>
</feature>
<evidence type="ECO:0000313" key="3">
    <source>
        <dbReference type="Proteomes" id="UP000267821"/>
    </source>
</evidence>
<dbReference type="Proteomes" id="UP000267821">
    <property type="component" value="Unassembled WGS sequence"/>
</dbReference>
<protein>
    <submittedName>
        <fullName evidence="2">Uncharacterized protein</fullName>
    </submittedName>
</protein>
<organism evidence="2 3">
    <name type="scientific">Terfezia boudieri ATCC MYA-4762</name>
    <dbReference type="NCBI Taxonomy" id="1051890"/>
    <lineage>
        <taxon>Eukaryota</taxon>
        <taxon>Fungi</taxon>
        <taxon>Dikarya</taxon>
        <taxon>Ascomycota</taxon>
        <taxon>Pezizomycotina</taxon>
        <taxon>Pezizomycetes</taxon>
        <taxon>Pezizales</taxon>
        <taxon>Pezizaceae</taxon>
        <taxon>Terfezia</taxon>
    </lineage>
</organism>
<gene>
    <name evidence="2" type="ORF">L211DRAFT_852884</name>
</gene>